<evidence type="ECO:0000313" key="3">
    <source>
        <dbReference type="Proteomes" id="UP001154078"/>
    </source>
</evidence>
<feature type="compositionally biased region" description="Polar residues" evidence="1">
    <location>
        <begin position="40"/>
        <end position="58"/>
    </location>
</feature>
<dbReference type="OrthoDB" id="7208835at2759"/>
<feature type="compositionally biased region" description="Basic residues" evidence="1">
    <location>
        <begin position="143"/>
        <end position="156"/>
    </location>
</feature>
<name>A0A9P0BJ22_BRAAE</name>
<dbReference type="Proteomes" id="UP001154078">
    <property type="component" value="Chromosome 9"/>
</dbReference>
<protein>
    <submittedName>
        <fullName evidence="2">Uncharacterized protein</fullName>
    </submittedName>
</protein>
<dbReference type="AlphaFoldDB" id="A0A9P0BJ22"/>
<dbReference type="EMBL" id="OV121140">
    <property type="protein sequence ID" value="CAH0564334.1"/>
    <property type="molecule type" value="Genomic_DNA"/>
</dbReference>
<accession>A0A9P0BJ22</accession>
<evidence type="ECO:0000256" key="1">
    <source>
        <dbReference type="SAM" id="MobiDB-lite"/>
    </source>
</evidence>
<sequence>MSYNLTNANEKSEGQRKSPLKLTTVKLGEKHKTNIYKGSLSENNFKQNKSGKNKNVNIKQVKGDTGGTMDNKLNEQFGDINLDDKNNTETDKAKEIKPEDSPRKNSVERKKTNYHKLTSAISEPRPGFSNANSIKWDPYDKQRKNRKDFKKKKPTLRKSDATCAPVEGNLALEESKQPDDTETYTYVDDDQTYKFKYLPKNSKSVLFTKDVMVVYFNGESILNQSKEPLKKEVEQQIRNKEMRKTHLIKTQEKYNLCLF</sequence>
<feature type="region of interest" description="Disordered" evidence="1">
    <location>
        <begin position="38"/>
        <end position="160"/>
    </location>
</feature>
<feature type="region of interest" description="Disordered" evidence="1">
    <location>
        <begin position="1"/>
        <end position="20"/>
    </location>
</feature>
<keyword evidence="3" id="KW-1185">Reference proteome</keyword>
<reference evidence="2" key="1">
    <citation type="submission" date="2021-12" db="EMBL/GenBank/DDBJ databases">
        <authorList>
            <person name="King R."/>
        </authorList>
    </citation>
    <scope>NUCLEOTIDE SEQUENCE</scope>
</reference>
<evidence type="ECO:0000313" key="2">
    <source>
        <dbReference type="EMBL" id="CAH0564334.1"/>
    </source>
</evidence>
<gene>
    <name evidence="2" type="ORF">MELIAE_LOCUS12921</name>
</gene>
<organism evidence="2 3">
    <name type="scientific">Brassicogethes aeneus</name>
    <name type="common">Rape pollen beetle</name>
    <name type="synonym">Meligethes aeneus</name>
    <dbReference type="NCBI Taxonomy" id="1431903"/>
    <lineage>
        <taxon>Eukaryota</taxon>
        <taxon>Metazoa</taxon>
        <taxon>Ecdysozoa</taxon>
        <taxon>Arthropoda</taxon>
        <taxon>Hexapoda</taxon>
        <taxon>Insecta</taxon>
        <taxon>Pterygota</taxon>
        <taxon>Neoptera</taxon>
        <taxon>Endopterygota</taxon>
        <taxon>Coleoptera</taxon>
        <taxon>Polyphaga</taxon>
        <taxon>Cucujiformia</taxon>
        <taxon>Nitidulidae</taxon>
        <taxon>Meligethinae</taxon>
        <taxon>Brassicogethes</taxon>
    </lineage>
</organism>
<feature type="compositionally biased region" description="Basic and acidic residues" evidence="1">
    <location>
        <begin position="82"/>
        <end position="111"/>
    </location>
</feature>
<proteinExistence type="predicted"/>